<feature type="region of interest" description="Disordered" evidence="1">
    <location>
        <begin position="1"/>
        <end position="29"/>
    </location>
</feature>
<sequence length="197" mass="22680">MLSSQKLGAKRSAIDDDSQGSKQWKRHRNWENEFEDSAVDLIDFDEDFNEPIKPDLEPRMESKSEIILANSSIEKELAEWTSSLQLSDGDRTRDVLSLRVFAHELTEKLEKLDRNFDSLLSSTSPPNSEDLSPRVMMALCKPVTEEVRSHATELRKIVEEAAANKRTKDKLSRMEIPVDAQDWKTRSEMEKKDQESI</sequence>
<protein>
    <submittedName>
        <fullName evidence="2">Uncharacterized protein</fullName>
    </submittedName>
</protein>
<evidence type="ECO:0000256" key="1">
    <source>
        <dbReference type="SAM" id="MobiDB-lite"/>
    </source>
</evidence>
<proteinExistence type="predicted"/>
<dbReference type="EMBL" id="WOWK01000174">
    <property type="protein sequence ID" value="KAF0316056.1"/>
    <property type="molecule type" value="Genomic_DNA"/>
</dbReference>
<gene>
    <name evidence="2" type="ORF">GQ607_016700</name>
</gene>
<comment type="caution">
    <text evidence="2">The sequence shown here is derived from an EMBL/GenBank/DDBJ whole genome shotgun (WGS) entry which is preliminary data.</text>
</comment>
<name>A0A8H3VYY8_9PEZI</name>
<dbReference type="AlphaFoldDB" id="A0A8H3VYY8"/>
<evidence type="ECO:0000313" key="2">
    <source>
        <dbReference type="EMBL" id="KAF0316056.1"/>
    </source>
</evidence>
<keyword evidence="3" id="KW-1185">Reference proteome</keyword>
<organism evidence="2 3">
    <name type="scientific">Colletotrichum asianum</name>
    <dbReference type="NCBI Taxonomy" id="702518"/>
    <lineage>
        <taxon>Eukaryota</taxon>
        <taxon>Fungi</taxon>
        <taxon>Dikarya</taxon>
        <taxon>Ascomycota</taxon>
        <taxon>Pezizomycotina</taxon>
        <taxon>Sordariomycetes</taxon>
        <taxon>Hypocreomycetidae</taxon>
        <taxon>Glomerellales</taxon>
        <taxon>Glomerellaceae</taxon>
        <taxon>Colletotrichum</taxon>
        <taxon>Colletotrichum gloeosporioides species complex</taxon>
    </lineage>
</organism>
<accession>A0A8H3VYY8</accession>
<evidence type="ECO:0000313" key="3">
    <source>
        <dbReference type="Proteomes" id="UP000434172"/>
    </source>
</evidence>
<reference evidence="2 3" key="1">
    <citation type="submission" date="2019-12" db="EMBL/GenBank/DDBJ databases">
        <title>A genome sequence resource for the geographically widespread anthracnose pathogen Colletotrichum asianum.</title>
        <authorList>
            <person name="Meng Y."/>
        </authorList>
    </citation>
    <scope>NUCLEOTIDE SEQUENCE [LARGE SCALE GENOMIC DNA]</scope>
    <source>
        <strain evidence="2 3">ICMP 18580</strain>
    </source>
</reference>
<dbReference type="Proteomes" id="UP000434172">
    <property type="component" value="Unassembled WGS sequence"/>
</dbReference>